<sequence length="144" mass="15078">MSSKFAPLLLLLGLAAGIAAAEPLVEVHKDPNCGCCGRWIEHLRAEGFAVHVTDTGDLAAVKRAAGVPAALGSCHTAMADGYVIEGHVPAADLRRLLAERPALRGLAVPGMPLGAPGMDYDGRRQPYATIAFDADGRQAVFQQH</sequence>
<keyword evidence="3" id="KW-1185">Reference proteome</keyword>
<dbReference type="AlphaFoldDB" id="A0A4R2LGH0"/>
<dbReference type="Pfam" id="PF04214">
    <property type="entry name" value="DUF411"/>
    <property type="match status" value="1"/>
</dbReference>
<evidence type="ECO:0008006" key="4">
    <source>
        <dbReference type="Google" id="ProtNLM"/>
    </source>
</evidence>
<organism evidence="2 3">
    <name type="scientific">Plasticicumulans lactativorans</name>
    <dbReference type="NCBI Taxonomy" id="1133106"/>
    <lineage>
        <taxon>Bacteria</taxon>
        <taxon>Pseudomonadati</taxon>
        <taxon>Pseudomonadota</taxon>
        <taxon>Gammaproteobacteria</taxon>
        <taxon>Candidatus Competibacteraceae</taxon>
        <taxon>Plasticicumulans</taxon>
    </lineage>
</organism>
<feature type="chain" id="PRO_5020803455" description="Metal-binding protein" evidence="1">
    <location>
        <begin position="22"/>
        <end position="144"/>
    </location>
</feature>
<name>A0A4R2LGH0_9GAMM</name>
<accession>A0A4R2LGH0</accession>
<dbReference type="InterPro" id="IPR007332">
    <property type="entry name" value="DUF411"/>
</dbReference>
<dbReference type="Proteomes" id="UP000295765">
    <property type="component" value="Unassembled WGS sequence"/>
</dbReference>
<evidence type="ECO:0000313" key="2">
    <source>
        <dbReference type="EMBL" id="TCO83841.1"/>
    </source>
</evidence>
<protein>
    <recommendedName>
        <fullName evidence="4">Metal-binding protein</fullName>
    </recommendedName>
</protein>
<dbReference type="OrthoDB" id="14727at2"/>
<feature type="signal peptide" evidence="1">
    <location>
        <begin position="1"/>
        <end position="21"/>
    </location>
</feature>
<evidence type="ECO:0000256" key="1">
    <source>
        <dbReference type="SAM" id="SignalP"/>
    </source>
</evidence>
<dbReference type="RefSeq" id="WP_132538104.1">
    <property type="nucleotide sequence ID" value="NZ_SLWY01000001.1"/>
</dbReference>
<keyword evidence="1" id="KW-0732">Signal</keyword>
<reference evidence="2 3" key="1">
    <citation type="submission" date="2019-03" db="EMBL/GenBank/DDBJ databases">
        <title>Genomic Encyclopedia of Type Strains, Phase IV (KMG-IV): sequencing the most valuable type-strain genomes for metagenomic binning, comparative biology and taxonomic classification.</title>
        <authorList>
            <person name="Goeker M."/>
        </authorList>
    </citation>
    <scope>NUCLEOTIDE SEQUENCE [LARGE SCALE GENOMIC DNA]</scope>
    <source>
        <strain evidence="2 3">DSM 25287</strain>
    </source>
</reference>
<evidence type="ECO:0000313" key="3">
    <source>
        <dbReference type="Proteomes" id="UP000295765"/>
    </source>
</evidence>
<proteinExistence type="predicted"/>
<comment type="caution">
    <text evidence="2">The sequence shown here is derived from an EMBL/GenBank/DDBJ whole genome shotgun (WGS) entry which is preliminary data.</text>
</comment>
<gene>
    <name evidence="2" type="ORF">EV699_101225</name>
</gene>
<dbReference type="EMBL" id="SLWY01000001">
    <property type="protein sequence ID" value="TCO83841.1"/>
    <property type="molecule type" value="Genomic_DNA"/>
</dbReference>